<feature type="transmembrane region" description="Helical" evidence="6">
    <location>
        <begin position="42"/>
        <end position="63"/>
    </location>
</feature>
<comment type="subcellular location">
    <subcellularLocation>
        <location evidence="6">Membrane</location>
        <topology evidence="6">Single-pass membrane protein</topology>
    </subcellularLocation>
    <subcellularLocation>
        <location evidence="6">Endoplasmic reticulum membrane</location>
        <topology evidence="6">Single-pass membrane protein</topology>
    </subcellularLocation>
</comment>
<keyword evidence="2 6" id="KW-0812">Transmembrane</keyword>
<evidence type="ECO:0000256" key="1">
    <source>
        <dbReference type="ARBA" id="ARBA00005500"/>
    </source>
</evidence>
<evidence type="ECO:0000256" key="3">
    <source>
        <dbReference type="ARBA" id="ARBA00022824"/>
    </source>
</evidence>
<keyword evidence="4 6" id="KW-1133">Transmembrane helix</keyword>
<name>A0A4S2MQ16_9PEZI</name>
<dbReference type="EMBL" id="ML220132">
    <property type="protein sequence ID" value="TGZ79302.1"/>
    <property type="molecule type" value="Genomic_DNA"/>
</dbReference>
<evidence type="ECO:0000256" key="2">
    <source>
        <dbReference type="ARBA" id="ARBA00022692"/>
    </source>
</evidence>
<dbReference type="Proteomes" id="UP000298138">
    <property type="component" value="Unassembled WGS sequence"/>
</dbReference>
<dbReference type="GO" id="GO:0005789">
    <property type="term" value="C:endoplasmic reticulum membrane"/>
    <property type="evidence" value="ECO:0007669"/>
    <property type="project" value="UniProtKB-SubCell"/>
</dbReference>
<evidence type="ECO:0000256" key="7">
    <source>
        <dbReference type="SAM" id="MobiDB-lite"/>
    </source>
</evidence>
<gene>
    <name evidence="8" type="ORF">EX30DRAFT_342401</name>
</gene>
<feature type="region of interest" description="Disordered" evidence="7">
    <location>
        <begin position="1"/>
        <end position="24"/>
    </location>
</feature>
<sequence>MAQMTPQQRKAVGKFQKRQEMKMGHPEIMKTEKQKASIPKGWLVLLVFVVFGGIIFELVRLIFGRLF</sequence>
<organism evidence="8 9">
    <name type="scientific">Ascodesmis nigricans</name>
    <dbReference type="NCBI Taxonomy" id="341454"/>
    <lineage>
        <taxon>Eukaryota</taxon>
        <taxon>Fungi</taxon>
        <taxon>Dikarya</taxon>
        <taxon>Ascomycota</taxon>
        <taxon>Pezizomycotina</taxon>
        <taxon>Pezizomycetes</taxon>
        <taxon>Pezizales</taxon>
        <taxon>Ascodesmidaceae</taxon>
        <taxon>Ascodesmis</taxon>
    </lineage>
</organism>
<keyword evidence="3 6" id="KW-0256">Endoplasmic reticulum</keyword>
<comment type="similarity">
    <text evidence="1 6">Belongs to the RAMP4 family.</text>
</comment>
<evidence type="ECO:0000256" key="5">
    <source>
        <dbReference type="ARBA" id="ARBA00023136"/>
    </source>
</evidence>
<evidence type="ECO:0000256" key="4">
    <source>
        <dbReference type="ARBA" id="ARBA00022989"/>
    </source>
</evidence>
<dbReference type="AlphaFoldDB" id="A0A4S2MQ16"/>
<evidence type="ECO:0000313" key="9">
    <source>
        <dbReference type="Proteomes" id="UP000298138"/>
    </source>
</evidence>
<keyword evidence="5 6" id="KW-0472">Membrane</keyword>
<proteinExistence type="inferred from homology"/>
<accession>A0A4S2MQ16</accession>
<comment type="function">
    <text evidence="6">Interacts with target proteins during translocation into the lumen of the endoplasmic reticulum. Protects unfolded target proteins against degradation and facilitate correct glycosylation.</text>
</comment>
<dbReference type="InParanoid" id="A0A4S2MQ16"/>
<dbReference type="InterPro" id="IPR010580">
    <property type="entry name" value="ER_stress-assoc"/>
</dbReference>
<keyword evidence="9" id="KW-1185">Reference proteome</keyword>
<reference evidence="8 9" key="1">
    <citation type="submission" date="2019-04" db="EMBL/GenBank/DDBJ databases">
        <title>Comparative genomics and transcriptomics to analyze fruiting body development in filamentous ascomycetes.</title>
        <authorList>
            <consortium name="DOE Joint Genome Institute"/>
            <person name="Lutkenhaus R."/>
            <person name="Traeger S."/>
            <person name="Breuer J."/>
            <person name="Kuo A."/>
            <person name="Lipzen A."/>
            <person name="Pangilinan J."/>
            <person name="Dilworth D."/>
            <person name="Sandor L."/>
            <person name="Poggeler S."/>
            <person name="Barry K."/>
            <person name="Grigoriev I.V."/>
            <person name="Nowrousian M."/>
        </authorList>
    </citation>
    <scope>NUCLEOTIDE SEQUENCE [LARGE SCALE GENOMIC DNA]</scope>
    <source>
        <strain evidence="8 9">CBS 389.68</strain>
    </source>
</reference>
<evidence type="ECO:0000256" key="6">
    <source>
        <dbReference type="RuleBase" id="RU364120"/>
    </source>
</evidence>
<evidence type="ECO:0000313" key="8">
    <source>
        <dbReference type="EMBL" id="TGZ79302.1"/>
    </source>
</evidence>
<protein>
    <recommendedName>
        <fullName evidence="6">Stress-associated endoplasmic reticulum protein</fullName>
    </recommendedName>
</protein>
<dbReference type="FunCoup" id="A0A4S2MQ16">
    <property type="interactions" value="15"/>
</dbReference>
<dbReference type="Pfam" id="PF06624">
    <property type="entry name" value="RAMP4"/>
    <property type="match status" value="1"/>
</dbReference>